<sequence>MYALNANGLVHSAKLSYINTVINARNPHAFVLSESKTNTPTAGELPPNYTVYEEPGVQAENHHIYKWGVAVGIRKGIQIEDRVKIDAAALKGRVVALDIILKTNNGENFRHRVIGAYAPWDPGLPNTSDFWPELTKLCQSTTSSWTLGGDLNATVSASERASGGAEARSQFLAFLARTDAHDIWTNYPDRNRNYNWTSRAKSDSTSGNIIDRIVSSKRSLIDSEIAVADHSKDFVPFTNHRAVVAKIVYTCPSGSGQTIFPAYHAVLNKARIKYPMCMEKHRHDDFRNEMDSKVKAAGLLGKQVTDDTLFLDVYESFTDLLIPAAEKCYGRVTRRLRRTDDRIMNHKIEKIVAQLRFTGGAIRTIRDPNTPNMSHGAQLTYNRLITEYYARPSQDGSETLLQFATLRRRQLHRQLFAERVAEIKARKEKYDCYRITVALKGGSTKRLVRAGEFIELPVTVIDPLSDKLVSDPSSVKRVSREYWSNLYHHNLPPNIPKPWLTTKSVLAIQKRVQNDPFVWPRSADLADFRALLHKGTPRPAPGRDQWEKWLIKNLSDRALQIVLQLHNYIITTSRFPGDLKDMWLTMFHKRGLRTDLANWRGL</sequence>
<organism evidence="1 2">
    <name type="scientific">Mycena rosella</name>
    <name type="common">Pink bonnet</name>
    <name type="synonym">Agaricus rosellus</name>
    <dbReference type="NCBI Taxonomy" id="1033263"/>
    <lineage>
        <taxon>Eukaryota</taxon>
        <taxon>Fungi</taxon>
        <taxon>Dikarya</taxon>
        <taxon>Basidiomycota</taxon>
        <taxon>Agaricomycotina</taxon>
        <taxon>Agaricomycetes</taxon>
        <taxon>Agaricomycetidae</taxon>
        <taxon>Agaricales</taxon>
        <taxon>Marasmiineae</taxon>
        <taxon>Mycenaceae</taxon>
        <taxon>Mycena</taxon>
    </lineage>
</organism>
<dbReference type="Proteomes" id="UP001221757">
    <property type="component" value="Unassembled WGS sequence"/>
</dbReference>
<comment type="caution">
    <text evidence="1">The sequence shown here is derived from an EMBL/GenBank/DDBJ whole genome shotgun (WGS) entry which is preliminary data.</text>
</comment>
<reference evidence="1" key="1">
    <citation type="submission" date="2023-03" db="EMBL/GenBank/DDBJ databases">
        <title>Massive genome expansion in bonnet fungi (Mycena s.s.) driven by repeated elements and novel gene families across ecological guilds.</title>
        <authorList>
            <consortium name="Lawrence Berkeley National Laboratory"/>
            <person name="Harder C.B."/>
            <person name="Miyauchi S."/>
            <person name="Viragh M."/>
            <person name="Kuo A."/>
            <person name="Thoen E."/>
            <person name="Andreopoulos B."/>
            <person name="Lu D."/>
            <person name="Skrede I."/>
            <person name="Drula E."/>
            <person name="Henrissat B."/>
            <person name="Morin E."/>
            <person name="Kohler A."/>
            <person name="Barry K."/>
            <person name="LaButti K."/>
            <person name="Morin E."/>
            <person name="Salamov A."/>
            <person name="Lipzen A."/>
            <person name="Mereny Z."/>
            <person name="Hegedus B."/>
            <person name="Baldrian P."/>
            <person name="Stursova M."/>
            <person name="Weitz H."/>
            <person name="Taylor A."/>
            <person name="Grigoriev I.V."/>
            <person name="Nagy L.G."/>
            <person name="Martin F."/>
            <person name="Kauserud H."/>
        </authorList>
    </citation>
    <scope>NUCLEOTIDE SEQUENCE</scope>
    <source>
        <strain evidence="1">CBHHK067</strain>
    </source>
</reference>
<evidence type="ECO:0000313" key="1">
    <source>
        <dbReference type="EMBL" id="KAJ7708992.1"/>
    </source>
</evidence>
<gene>
    <name evidence="1" type="ORF">B0H17DRAFT_1191498</name>
</gene>
<dbReference type="AlphaFoldDB" id="A0AAD7MBC4"/>
<name>A0AAD7MBC4_MYCRO</name>
<evidence type="ECO:0000313" key="2">
    <source>
        <dbReference type="Proteomes" id="UP001221757"/>
    </source>
</evidence>
<keyword evidence="2" id="KW-1185">Reference proteome</keyword>
<dbReference type="InterPro" id="IPR036691">
    <property type="entry name" value="Endo/exonu/phosph_ase_sf"/>
</dbReference>
<proteinExistence type="predicted"/>
<accession>A0AAD7MBC4</accession>
<dbReference type="EMBL" id="JARKIE010000003">
    <property type="protein sequence ID" value="KAJ7708992.1"/>
    <property type="molecule type" value="Genomic_DNA"/>
</dbReference>
<dbReference type="SUPFAM" id="SSF56219">
    <property type="entry name" value="DNase I-like"/>
    <property type="match status" value="1"/>
</dbReference>
<protein>
    <submittedName>
        <fullName evidence="1">Uncharacterized protein</fullName>
    </submittedName>
</protein>
<dbReference type="Gene3D" id="3.60.10.10">
    <property type="entry name" value="Endonuclease/exonuclease/phosphatase"/>
    <property type="match status" value="1"/>
</dbReference>